<accession>A0A0F9K0E9</accession>
<evidence type="ECO:0000313" key="1">
    <source>
        <dbReference type="EMBL" id="KKM04673.1"/>
    </source>
</evidence>
<dbReference type="EMBL" id="LAZR01016402">
    <property type="protein sequence ID" value="KKM04673.1"/>
    <property type="molecule type" value="Genomic_DNA"/>
</dbReference>
<sequence>MKTRREFLRLALGSIACLGAVITVPGILIAKEKNPFCLENVKKGAEKIGYATSGYVRVDHGKDSVVPQVWTVTATFPEGTTEWVTVNS</sequence>
<organism evidence="1">
    <name type="scientific">marine sediment metagenome</name>
    <dbReference type="NCBI Taxonomy" id="412755"/>
    <lineage>
        <taxon>unclassified sequences</taxon>
        <taxon>metagenomes</taxon>
        <taxon>ecological metagenomes</taxon>
    </lineage>
</organism>
<comment type="caution">
    <text evidence="1">The sequence shown here is derived from an EMBL/GenBank/DDBJ whole genome shotgun (WGS) entry which is preliminary data.</text>
</comment>
<reference evidence="1" key="1">
    <citation type="journal article" date="2015" name="Nature">
        <title>Complex archaea that bridge the gap between prokaryotes and eukaryotes.</title>
        <authorList>
            <person name="Spang A."/>
            <person name="Saw J.H."/>
            <person name="Jorgensen S.L."/>
            <person name="Zaremba-Niedzwiedzka K."/>
            <person name="Martijn J."/>
            <person name="Lind A.E."/>
            <person name="van Eijk R."/>
            <person name="Schleper C."/>
            <person name="Guy L."/>
            <person name="Ettema T.J."/>
        </authorList>
    </citation>
    <scope>NUCLEOTIDE SEQUENCE</scope>
</reference>
<proteinExistence type="predicted"/>
<protein>
    <submittedName>
        <fullName evidence="1">Uncharacterized protein</fullName>
    </submittedName>
</protein>
<name>A0A0F9K0E9_9ZZZZ</name>
<gene>
    <name evidence="1" type="ORF">LCGC14_1761840</name>
</gene>
<dbReference type="AlphaFoldDB" id="A0A0F9K0E9"/>